<proteinExistence type="predicted"/>
<organism evidence="2 3">
    <name type="scientific">Neisseria mucosa (strain ATCC 25996 / DSM 4631 / NCTC 10774 / M26)</name>
    <dbReference type="NCBI Taxonomy" id="546266"/>
    <lineage>
        <taxon>Bacteria</taxon>
        <taxon>Pseudomonadati</taxon>
        <taxon>Pseudomonadota</taxon>
        <taxon>Betaproteobacteria</taxon>
        <taxon>Neisseriales</taxon>
        <taxon>Neisseriaceae</taxon>
        <taxon>Neisseria</taxon>
    </lineage>
</organism>
<comment type="caution">
    <text evidence="2">The sequence shown here is derived from an EMBL/GenBank/DDBJ whole genome shotgun (WGS) entry which is preliminary data.</text>
</comment>
<dbReference type="RefSeq" id="WP_003744612.1">
    <property type="nucleotide sequence ID" value="NZ_ACDX02000025.1"/>
</dbReference>
<dbReference type="EMBL" id="ACDX02000025">
    <property type="protein sequence ID" value="EFC87238.1"/>
    <property type="molecule type" value="Genomic_DNA"/>
</dbReference>
<dbReference type="eggNOG" id="ENOG502ZABJ">
    <property type="taxonomic scope" value="Bacteria"/>
</dbReference>
<evidence type="ECO:0000259" key="1">
    <source>
        <dbReference type="Pfam" id="PF18812"/>
    </source>
</evidence>
<gene>
    <name evidence="2" type="ORF">NEIMUCOT_06333</name>
</gene>
<dbReference type="STRING" id="546266.NEIMUCOT_06333"/>
<feature type="domain" description="Phage-Barnase-EndoU-ColicinE5/D-RelE like nuclease 3" evidence="1">
    <location>
        <begin position="106"/>
        <end position="212"/>
    </location>
</feature>
<name>D3A098_NEIM2</name>
<reference evidence="2 3" key="1">
    <citation type="submission" date="2009-10" db="EMBL/GenBank/DDBJ databases">
        <authorList>
            <person name="Weinstock G."/>
            <person name="Sodergren E."/>
            <person name="Clifton S."/>
            <person name="Fulton L."/>
            <person name="Fulton B."/>
            <person name="Courtney L."/>
            <person name="Fronick C."/>
            <person name="Harrison M."/>
            <person name="Strong C."/>
            <person name="Farmer C."/>
            <person name="Delahaunty K."/>
            <person name="Markovic C."/>
            <person name="Hall O."/>
            <person name="Minx P."/>
            <person name="Tomlinson C."/>
            <person name="Mitreva M."/>
            <person name="Nelson J."/>
            <person name="Hou S."/>
            <person name="Wollam A."/>
            <person name="Pepin K.H."/>
            <person name="Johnson M."/>
            <person name="Bhonagiri V."/>
            <person name="Nash W.E."/>
            <person name="Warren W."/>
            <person name="Chinwalla A."/>
            <person name="Mardis E.R."/>
            <person name="Wilson R.K."/>
        </authorList>
    </citation>
    <scope>NUCLEOTIDE SEQUENCE [LARGE SCALE GENOMIC DNA]</scope>
    <source>
        <strain evidence="3">ATCC 25996 / DSM 4631 / NCTC 10774 / M26</strain>
    </source>
</reference>
<accession>D3A098</accession>
<sequence length="423" mass="47453">MNIFARGLINKTQAEANATLYARAVETLAGRLNIGIRDFDAAYGGLNVVGESLLDDGVLNQALASNPPRGWVHSKNPQDAINIWTTDGREAAKNEAVFWTLDNAADTGIADTQGYSHSISQFAAHHIYKEHGNTKTGEERGQIAVTAEDLTRIPDIVTLPDKIITGFQSEQGAERVAYLKRFDDGLMVYIAEASRKKKDFRAISMRKYPPTAISENVIKNISSQSLNVRNGEGAYDNSTPNTDTNQDIPFQGGADRGMSSREHNLIALLKNDDASTFVHDLGHFFLETNTCVARDLTAQPVENLTEQKQQFLFDVQTTLDWFGVKDLAAWDTMSLNEQCKNHEKWARGFEAYLYEGKAPSEELRGLFRRFRSWLKQVYHSLKNLNVELTDEVRSVFDRMFAGDEQIQQTQYINDMAPLSDNKT</sequence>
<evidence type="ECO:0000313" key="2">
    <source>
        <dbReference type="EMBL" id="EFC87238.1"/>
    </source>
</evidence>
<protein>
    <recommendedName>
        <fullName evidence="1">Phage-Barnase-EndoU-ColicinE5/D-RelE like nuclease 3 domain-containing protein</fullName>
    </recommendedName>
</protein>
<dbReference type="Pfam" id="PF18812">
    <property type="entry name" value="PBECR3"/>
    <property type="match status" value="1"/>
</dbReference>
<dbReference type="Proteomes" id="UP000003344">
    <property type="component" value="Unassembled WGS sequence"/>
</dbReference>
<dbReference type="InterPro" id="IPR041301">
    <property type="entry name" value="PBECR3"/>
</dbReference>
<dbReference type="AlphaFoldDB" id="D3A098"/>
<evidence type="ECO:0000313" key="3">
    <source>
        <dbReference type="Proteomes" id="UP000003344"/>
    </source>
</evidence>